<protein>
    <recommendedName>
        <fullName evidence="5">DUF3300 domain-containing protein</fullName>
    </recommendedName>
</protein>
<evidence type="ECO:0008006" key="5">
    <source>
        <dbReference type="Google" id="ProtNLM"/>
    </source>
</evidence>
<dbReference type="PROSITE" id="PS51257">
    <property type="entry name" value="PROKAR_LIPOPROTEIN"/>
    <property type="match status" value="1"/>
</dbReference>
<keyword evidence="2" id="KW-0732">Signal</keyword>
<gene>
    <name evidence="3" type="ORF">IAC44_05405</name>
</gene>
<feature type="compositionally biased region" description="Low complexity" evidence="1">
    <location>
        <begin position="279"/>
        <end position="351"/>
    </location>
</feature>
<feature type="compositionally biased region" description="Low complexity" evidence="1">
    <location>
        <begin position="360"/>
        <end position="407"/>
    </location>
</feature>
<evidence type="ECO:0000313" key="3">
    <source>
        <dbReference type="EMBL" id="HIT98261.1"/>
    </source>
</evidence>
<dbReference type="AlphaFoldDB" id="A0A9D1HA31"/>
<evidence type="ECO:0000256" key="2">
    <source>
        <dbReference type="SAM" id="SignalP"/>
    </source>
</evidence>
<comment type="caution">
    <text evidence="3">The sequence shown here is derived from an EMBL/GenBank/DDBJ whole genome shotgun (WGS) entry which is preliminary data.</text>
</comment>
<feature type="compositionally biased region" description="Polar residues" evidence="1">
    <location>
        <begin position="258"/>
        <end position="271"/>
    </location>
</feature>
<accession>A0A9D1HA31</accession>
<reference evidence="3" key="2">
    <citation type="journal article" date="2021" name="PeerJ">
        <title>Extensive microbial diversity within the chicken gut microbiome revealed by metagenomics and culture.</title>
        <authorList>
            <person name="Gilroy R."/>
            <person name="Ravi A."/>
            <person name="Getino M."/>
            <person name="Pursley I."/>
            <person name="Horton D.L."/>
            <person name="Alikhan N.F."/>
            <person name="Baker D."/>
            <person name="Gharbi K."/>
            <person name="Hall N."/>
            <person name="Watson M."/>
            <person name="Adriaenssens E.M."/>
            <person name="Foster-Nyarko E."/>
            <person name="Jarju S."/>
            <person name="Secka A."/>
            <person name="Antonio M."/>
            <person name="Oren A."/>
            <person name="Chaudhuri R.R."/>
            <person name="La Ragione R."/>
            <person name="Hildebrand F."/>
            <person name="Pallen M.J."/>
        </authorList>
    </citation>
    <scope>NUCLEOTIDE SEQUENCE</scope>
    <source>
        <strain evidence="3">1383</strain>
    </source>
</reference>
<proteinExistence type="predicted"/>
<sequence>MRRILRYTSMAVVLAVLSSSIQGCYTYIPAMSRESDGIYYTASKDADRADRARYYAQQDAYYDDGYYYDDEYYDDDNEPYYMTPVEQAYWSTMPAKYREGGEVKILNTYYVDYDPTIPKVSLALGYGFGAYSPWWGFNIILGNPAYFYEPYWMWPYNYYAYTYPWGSWWGYDPWAWYGPLYRPGPWGWGWSWGHPYWHDPWWWHHGYLPNRPGGGRPIPPADRPPRRYSGDTSPSYDRRPGTGLERPGGTSGGIRNPSDGNRPSQGISTSVEGYKRRSSGSSGSSIRVPGQSSPSGSRGESSSSSIRNGQRSGYQNIRGGSSSSSSSRSSSGSSSRSYSRPSASSSRSESSPWHYESPTSSREYNSPSSSRSYDMPSSSRSYSSPSSSGAGSGSSSRGTSSSGFSRR</sequence>
<feature type="region of interest" description="Disordered" evidence="1">
    <location>
        <begin position="215"/>
        <end position="407"/>
    </location>
</feature>
<feature type="signal peptide" evidence="2">
    <location>
        <begin position="1"/>
        <end position="23"/>
    </location>
</feature>
<reference evidence="3" key="1">
    <citation type="submission" date="2020-10" db="EMBL/GenBank/DDBJ databases">
        <authorList>
            <person name="Gilroy R."/>
        </authorList>
    </citation>
    <scope>NUCLEOTIDE SEQUENCE</scope>
    <source>
        <strain evidence="3">1383</strain>
    </source>
</reference>
<name>A0A9D1HA31_9FLAO</name>
<dbReference type="Proteomes" id="UP000824161">
    <property type="component" value="Unassembled WGS sequence"/>
</dbReference>
<evidence type="ECO:0000313" key="4">
    <source>
        <dbReference type="Proteomes" id="UP000824161"/>
    </source>
</evidence>
<organism evidence="3 4">
    <name type="scientific">Candidatus Merdimorpha stercoravium</name>
    <dbReference type="NCBI Taxonomy" id="2840863"/>
    <lineage>
        <taxon>Bacteria</taxon>
        <taxon>Pseudomonadati</taxon>
        <taxon>Bacteroidota</taxon>
        <taxon>Flavobacteriia</taxon>
        <taxon>Flavobacteriales</taxon>
        <taxon>Candidatus Merdimorpha</taxon>
    </lineage>
</organism>
<evidence type="ECO:0000256" key="1">
    <source>
        <dbReference type="SAM" id="MobiDB-lite"/>
    </source>
</evidence>
<feature type="chain" id="PRO_5038476106" description="DUF3300 domain-containing protein" evidence="2">
    <location>
        <begin position="24"/>
        <end position="407"/>
    </location>
</feature>
<dbReference type="EMBL" id="DVLY01000135">
    <property type="protein sequence ID" value="HIT98261.1"/>
    <property type="molecule type" value="Genomic_DNA"/>
</dbReference>